<comment type="caution">
    <text evidence="2">The sequence shown here is derived from an EMBL/GenBank/DDBJ whole genome shotgun (WGS) entry which is preliminary data.</text>
</comment>
<protein>
    <submittedName>
        <fullName evidence="2">Uncharacterized protein</fullName>
    </submittedName>
</protein>
<keyword evidence="3" id="KW-1185">Reference proteome</keyword>
<organism evidence="2 3">
    <name type="scientific">Pleurodeles waltl</name>
    <name type="common">Iberian ribbed newt</name>
    <dbReference type="NCBI Taxonomy" id="8319"/>
    <lineage>
        <taxon>Eukaryota</taxon>
        <taxon>Metazoa</taxon>
        <taxon>Chordata</taxon>
        <taxon>Craniata</taxon>
        <taxon>Vertebrata</taxon>
        <taxon>Euteleostomi</taxon>
        <taxon>Amphibia</taxon>
        <taxon>Batrachia</taxon>
        <taxon>Caudata</taxon>
        <taxon>Salamandroidea</taxon>
        <taxon>Salamandridae</taxon>
        <taxon>Pleurodelinae</taxon>
        <taxon>Pleurodeles</taxon>
    </lineage>
</organism>
<name>A0AAV7RA83_PLEWA</name>
<dbReference type="AlphaFoldDB" id="A0AAV7RA83"/>
<dbReference type="EMBL" id="JANPWB010000009">
    <property type="protein sequence ID" value="KAJ1149386.1"/>
    <property type="molecule type" value="Genomic_DNA"/>
</dbReference>
<gene>
    <name evidence="2" type="ORF">NDU88_002196</name>
</gene>
<reference evidence="2" key="1">
    <citation type="journal article" date="2022" name="bioRxiv">
        <title>Sequencing and chromosome-scale assembly of the giantPleurodeles waltlgenome.</title>
        <authorList>
            <person name="Brown T."/>
            <person name="Elewa A."/>
            <person name="Iarovenko S."/>
            <person name="Subramanian E."/>
            <person name="Araus A.J."/>
            <person name="Petzold A."/>
            <person name="Susuki M."/>
            <person name="Suzuki K.-i.T."/>
            <person name="Hayashi T."/>
            <person name="Toyoda A."/>
            <person name="Oliveira C."/>
            <person name="Osipova E."/>
            <person name="Leigh N.D."/>
            <person name="Simon A."/>
            <person name="Yun M.H."/>
        </authorList>
    </citation>
    <scope>NUCLEOTIDE SEQUENCE</scope>
    <source>
        <strain evidence="2">20211129_DDA</strain>
        <tissue evidence="2">Liver</tissue>
    </source>
</reference>
<proteinExistence type="predicted"/>
<accession>A0AAV7RA83</accession>
<feature type="compositionally biased region" description="Polar residues" evidence="1">
    <location>
        <begin position="110"/>
        <end position="119"/>
    </location>
</feature>
<dbReference type="Proteomes" id="UP001066276">
    <property type="component" value="Chromosome 5"/>
</dbReference>
<sequence>MVRGRCAGIGVSSDASGEQRFAAFPTLEAGQSAFLNAMFSILNRAMAPAGAPAGPTGPFAFTLGLPVPYKQALFVPFYPGEGAGLGPMTTPPPMMLQTAPMESMLAPDGSCSTHNVSPSSPLPERPSALKPASLTSANSLLMPRLEPRLR</sequence>
<evidence type="ECO:0000313" key="2">
    <source>
        <dbReference type="EMBL" id="KAJ1149386.1"/>
    </source>
</evidence>
<feature type="region of interest" description="Disordered" evidence="1">
    <location>
        <begin position="88"/>
        <end position="150"/>
    </location>
</feature>
<evidence type="ECO:0000256" key="1">
    <source>
        <dbReference type="SAM" id="MobiDB-lite"/>
    </source>
</evidence>
<evidence type="ECO:0000313" key="3">
    <source>
        <dbReference type="Proteomes" id="UP001066276"/>
    </source>
</evidence>